<dbReference type="Pfam" id="PF01544">
    <property type="entry name" value="CorA"/>
    <property type="match status" value="1"/>
</dbReference>
<evidence type="ECO:0000256" key="6">
    <source>
        <dbReference type="SAM" id="Phobius"/>
    </source>
</evidence>
<dbReference type="Gene3D" id="1.20.58.340">
    <property type="entry name" value="Magnesium transport protein CorA, transmembrane region"/>
    <property type="match status" value="1"/>
</dbReference>
<evidence type="ECO:0000256" key="4">
    <source>
        <dbReference type="ARBA" id="ARBA00023136"/>
    </source>
</evidence>
<comment type="subcellular location">
    <subcellularLocation>
        <location evidence="1">Membrane</location>
        <topology evidence="1">Multi-pass membrane protein</topology>
    </subcellularLocation>
</comment>
<sequence length="464" mass="53344">MKELEMWDPRLIMVDQLWLWMIDERTIVTACPKRWACEKDLKKEDRIQEEWVRNGKKQTKIESEAEDTAGSQQVDRTDVHGRIMKAIRKDCREIRSSETLASIILDKCSGVFFPETSEEDDVDYLAVFAISIARLAFSQAQAFNEFCDDPRRHTQHSNIPRLPRFPTDAELRMYADHRSKCIECSKHMPKKKDFWYHSEDNRERAEQEEKRKQRSLVDISEETEYVKEIKDIMDELTSMARVFEQQYELLASRANGNELDPVELYSSGAAASFEEVTAKIKQLQKEADRVYKSLVDLLDLKQKQAGVQQADDTAQQGLTILVFTIITIIFSPLSFIAGVFSMNAIEINQDRPLSHIWKVMFPVTVAVVLFSLILVYSISPTLKTMDKSSDIFFGFYADYVEPVRQGSGGDGPKPSDVKRRKEGPTPAATATKTGTMPRYWKKGHPSISSASPRGQCQMREVWRR</sequence>
<accession>A0A6A5YSB1</accession>
<evidence type="ECO:0000313" key="8">
    <source>
        <dbReference type="Proteomes" id="UP000799770"/>
    </source>
</evidence>
<feature type="transmembrane region" description="Helical" evidence="6">
    <location>
        <begin position="359"/>
        <end position="378"/>
    </location>
</feature>
<evidence type="ECO:0000256" key="3">
    <source>
        <dbReference type="ARBA" id="ARBA00022989"/>
    </source>
</evidence>
<dbReference type="InterPro" id="IPR050829">
    <property type="entry name" value="CorA_MIT"/>
</dbReference>
<feature type="compositionally biased region" description="Low complexity" evidence="5">
    <location>
        <begin position="424"/>
        <end position="435"/>
    </location>
</feature>
<keyword evidence="2 6" id="KW-0812">Transmembrane</keyword>
<protein>
    <recommendedName>
        <fullName evidence="9">Cora-like Mg2+ transporter protein-domain-containing protein</fullName>
    </recommendedName>
</protein>
<dbReference type="SUPFAM" id="SSF144083">
    <property type="entry name" value="Magnesium transport protein CorA, transmembrane region"/>
    <property type="match status" value="1"/>
</dbReference>
<feature type="transmembrane region" description="Helical" evidence="6">
    <location>
        <begin position="318"/>
        <end position="339"/>
    </location>
</feature>
<keyword evidence="3 6" id="KW-1133">Transmembrane helix</keyword>
<dbReference type="OrthoDB" id="341259at2759"/>
<keyword evidence="4 6" id="KW-0472">Membrane</keyword>
<organism evidence="7 8">
    <name type="scientific">Lophiotrema nucula</name>
    <dbReference type="NCBI Taxonomy" id="690887"/>
    <lineage>
        <taxon>Eukaryota</taxon>
        <taxon>Fungi</taxon>
        <taxon>Dikarya</taxon>
        <taxon>Ascomycota</taxon>
        <taxon>Pezizomycotina</taxon>
        <taxon>Dothideomycetes</taxon>
        <taxon>Pleosporomycetidae</taxon>
        <taxon>Pleosporales</taxon>
        <taxon>Lophiotremataceae</taxon>
        <taxon>Lophiotrema</taxon>
    </lineage>
</organism>
<dbReference type="EMBL" id="ML977339">
    <property type="protein sequence ID" value="KAF2110079.1"/>
    <property type="molecule type" value="Genomic_DNA"/>
</dbReference>
<evidence type="ECO:0008006" key="9">
    <source>
        <dbReference type="Google" id="ProtNLM"/>
    </source>
</evidence>
<dbReference type="PANTHER" id="PTHR47685">
    <property type="entry name" value="MAGNESIUM TRANSPORT PROTEIN CORA"/>
    <property type="match status" value="1"/>
</dbReference>
<keyword evidence="8" id="KW-1185">Reference proteome</keyword>
<dbReference type="AlphaFoldDB" id="A0A6A5YSB1"/>
<dbReference type="InterPro" id="IPR045863">
    <property type="entry name" value="CorA_TM1_TM2"/>
</dbReference>
<proteinExistence type="predicted"/>
<evidence type="ECO:0000256" key="5">
    <source>
        <dbReference type="SAM" id="MobiDB-lite"/>
    </source>
</evidence>
<feature type="region of interest" description="Disordered" evidence="5">
    <location>
        <begin position="405"/>
        <end position="464"/>
    </location>
</feature>
<dbReference type="PANTHER" id="PTHR47685:SF1">
    <property type="entry name" value="MAGNESIUM TRANSPORT PROTEIN CORA"/>
    <property type="match status" value="1"/>
</dbReference>
<evidence type="ECO:0000256" key="2">
    <source>
        <dbReference type="ARBA" id="ARBA00022692"/>
    </source>
</evidence>
<reference evidence="7" key="1">
    <citation type="journal article" date="2020" name="Stud. Mycol.">
        <title>101 Dothideomycetes genomes: a test case for predicting lifestyles and emergence of pathogens.</title>
        <authorList>
            <person name="Haridas S."/>
            <person name="Albert R."/>
            <person name="Binder M."/>
            <person name="Bloem J."/>
            <person name="Labutti K."/>
            <person name="Salamov A."/>
            <person name="Andreopoulos B."/>
            <person name="Baker S."/>
            <person name="Barry K."/>
            <person name="Bills G."/>
            <person name="Bluhm B."/>
            <person name="Cannon C."/>
            <person name="Castanera R."/>
            <person name="Culley D."/>
            <person name="Daum C."/>
            <person name="Ezra D."/>
            <person name="Gonzalez J."/>
            <person name="Henrissat B."/>
            <person name="Kuo A."/>
            <person name="Liang C."/>
            <person name="Lipzen A."/>
            <person name="Lutzoni F."/>
            <person name="Magnuson J."/>
            <person name="Mondo S."/>
            <person name="Nolan M."/>
            <person name="Ohm R."/>
            <person name="Pangilinan J."/>
            <person name="Park H.-J."/>
            <person name="Ramirez L."/>
            <person name="Alfaro M."/>
            <person name="Sun H."/>
            <person name="Tritt A."/>
            <person name="Yoshinaga Y."/>
            <person name="Zwiers L.-H."/>
            <person name="Turgeon B."/>
            <person name="Goodwin S."/>
            <person name="Spatafora J."/>
            <person name="Crous P."/>
            <person name="Grigoriev I."/>
        </authorList>
    </citation>
    <scope>NUCLEOTIDE SEQUENCE</scope>
    <source>
        <strain evidence="7">CBS 627.86</strain>
    </source>
</reference>
<evidence type="ECO:0000256" key="1">
    <source>
        <dbReference type="ARBA" id="ARBA00004141"/>
    </source>
</evidence>
<feature type="compositionally biased region" description="Basic and acidic residues" evidence="5">
    <location>
        <begin position="413"/>
        <end position="423"/>
    </location>
</feature>
<evidence type="ECO:0000313" key="7">
    <source>
        <dbReference type="EMBL" id="KAF2110079.1"/>
    </source>
</evidence>
<dbReference type="GO" id="GO:0046873">
    <property type="term" value="F:metal ion transmembrane transporter activity"/>
    <property type="evidence" value="ECO:0007669"/>
    <property type="project" value="InterPro"/>
</dbReference>
<dbReference type="Proteomes" id="UP000799770">
    <property type="component" value="Unassembled WGS sequence"/>
</dbReference>
<dbReference type="GO" id="GO:0016020">
    <property type="term" value="C:membrane"/>
    <property type="evidence" value="ECO:0007669"/>
    <property type="project" value="UniProtKB-SubCell"/>
</dbReference>
<dbReference type="InterPro" id="IPR002523">
    <property type="entry name" value="MgTranspt_CorA/ZnTranspt_ZntB"/>
</dbReference>
<gene>
    <name evidence="7" type="ORF">BDV96DRAFT_668533</name>
</gene>
<name>A0A6A5YSB1_9PLEO</name>